<dbReference type="OrthoDB" id="9806226at2"/>
<comment type="similarity">
    <text evidence="5">Belongs to the ScpB family.</text>
</comment>
<evidence type="ECO:0000313" key="7">
    <source>
        <dbReference type="EMBL" id="SCZ76752.1"/>
    </source>
</evidence>
<proteinExistence type="inferred from homology"/>
<dbReference type="GO" id="GO:0051301">
    <property type="term" value="P:cell division"/>
    <property type="evidence" value="ECO:0007669"/>
    <property type="project" value="UniProtKB-KW"/>
</dbReference>
<dbReference type="NCBIfam" id="TIGR00281">
    <property type="entry name" value="SMC-Scp complex subunit ScpB"/>
    <property type="match status" value="1"/>
</dbReference>
<dbReference type="Gene3D" id="1.10.10.10">
    <property type="entry name" value="Winged helix-like DNA-binding domain superfamily/Winged helix DNA-binding domain"/>
    <property type="match status" value="2"/>
</dbReference>
<comment type="subcellular location">
    <subcellularLocation>
        <location evidence="5">Cytoplasm</location>
    </subcellularLocation>
    <text evidence="5">Associated with two foci at the outer edges of the nucleoid region in young cells, and at four foci within both cell halves in older cells.</text>
</comment>
<organism evidence="7 8">
    <name type="scientific">Acidaminobacter hydrogenoformans DSM 2784</name>
    <dbReference type="NCBI Taxonomy" id="1120920"/>
    <lineage>
        <taxon>Bacteria</taxon>
        <taxon>Bacillati</taxon>
        <taxon>Bacillota</taxon>
        <taxon>Clostridia</taxon>
        <taxon>Peptostreptococcales</taxon>
        <taxon>Acidaminobacteraceae</taxon>
        <taxon>Acidaminobacter</taxon>
    </lineage>
</organism>
<dbReference type="STRING" id="1120920.SAMN03080599_00391"/>
<dbReference type="PANTHER" id="PTHR34298:SF2">
    <property type="entry name" value="SEGREGATION AND CONDENSATION PROTEIN B"/>
    <property type="match status" value="1"/>
</dbReference>
<keyword evidence="4 5" id="KW-0131">Cell cycle</keyword>
<evidence type="ECO:0000256" key="4">
    <source>
        <dbReference type="ARBA" id="ARBA00023306"/>
    </source>
</evidence>
<evidence type="ECO:0000256" key="3">
    <source>
        <dbReference type="ARBA" id="ARBA00022829"/>
    </source>
</evidence>
<dbReference type="GO" id="GO:0006260">
    <property type="term" value="P:DNA replication"/>
    <property type="evidence" value="ECO:0007669"/>
    <property type="project" value="UniProtKB-UniRule"/>
</dbReference>
<keyword evidence="2 5" id="KW-0132">Cell division</keyword>
<evidence type="ECO:0000256" key="2">
    <source>
        <dbReference type="ARBA" id="ARBA00022618"/>
    </source>
</evidence>
<dbReference type="InterPro" id="IPR005234">
    <property type="entry name" value="ScpB_csome_segregation"/>
</dbReference>
<dbReference type="GO" id="GO:0051304">
    <property type="term" value="P:chromosome separation"/>
    <property type="evidence" value="ECO:0007669"/>
    <property type="project" value="InterPro"/>
</dbReference>
<protein>
    <recommendedName>
        <fullName evidence="5">Segregation and condensation protein B</fullName>
    </recommendedName>
</protein>
<dbReference type="PIRSF" id="PIRSF019345">
    <property type="entry name" value="ScpB"/>
    <property type="match status" value="1"/>
</dbReference>
<accession>A0A1G5RRQ9</accession>
<reference evidence="7 8" key="1">
    <citation type="submission" date="2016-10" db="EMBL/GenBank/DDBJ databases">
        <authorList>
            <person name="de Groot N.N."/>
        </authorList>
    </citation>
    <scope>NUCLEOTIDE SEQUENCE [LARGE SCALE GENOMIC DNA]</scope>
    <source>
        <strain evidence="7 8">DSM 2784</strain>
    </source>
</reference>
<evidence type="ECO:0000256" key="5">
    <source>
        <dbReference type="HAMAP-Rule" id="MF_01804"/>
    </source>
</evidence>
<name>A0A1G5RRQ9_9FIRM</name>
<evidence type="ECO:0000256" key="6">
    <source>
        <dbReference type="SAM" id="MobiDB-lite"/>
    </source>
</evidence>
<keyword evidence="8" id="KW-1185">Reference proteome</keyword>
<dbReference type="EMBL" id="FMWL01000002">
    <property type="protein sequence ID" value="SCZ76752.1"/>
    <property type="molecule type" value="Genomic_DNA"/>
</dbReference>
<dbReference type="RefSeq" id="WP_092589212.1">
    <property type="nucleotide sequence ID" value="NZ_FMWL01000002.1"/>
</dbReference>
<evidence type="ECO:0000256" key="1">
    <source>
        <dbReference type="ARBA" id="ARBA00022490"/>
    </source>
</evidence>
<evidence type="ECO:0000313" key="8">
    <source>
        <dbReference type="Proteomes" id="UP000199208"/>
    </source>
</evidence>
<feature type="compositionally biased region" description="Basic and acidic residues" evidence="6">
    <location>
        <begin position="185"/>
        <end position="195"/>
    </location>
</feature>
<comment type="function">
    <text evidence="5">Participates in chromosomal partition during cell division. May act via the formation of a condensin-like complex containing Smc and ScpA that pull DNA away from mid-cell into both cell halves.</text>
</comment>
<feature type="region of interest" description="Disordered" evidence="6">
    <location>
        <begin position="185"/>
        <end position="222"/>
    </location>
</feature>
<dbReference type="GO" id="GO:0005737">
    <property type="term" value="C:cytoplasm"/>
    <property type="evidence" value="ECO:0007669"/>
    <property type="project" value="UniProtKB-SubCell"/>
</dbReference>
<dbReference type="Proteomes" id="UP000199208">
    <property type="component" value="Unassembled WGS sequence"/>
</dbReference>
<keyword evidence="3 5" id="KW-0159">Chromosome partition</keyword>
<dbReference type="HAMAP" id="MF_01804">
    <property type="entry name" value="ScpB"/>
    <property type="match status" value="1"/>
</dbReference>
<gene>
    <name evidence="5" type="primary">scpB</name>
    <name evidence="7" type="ORF">SAMN03080599_00391</name>
</gene>
<dbReference type="InterPro" id="IPR036390">
    <property type="entry name" value="WH_DNA-bd_sf"/>
</dbReference>
<dbReference type="SUPFAM" id="SSF46785">
    <property type="entry name" value="Winged helix' DNA-binding domain"/>
    <property type="match status" value="2"/>
</dbReference>
<comment type="subunit">
    <text evidence="5">Homodimer. Homodimerization may be required to stabilize the binding of ScpA to the Smc head domains. Component of a cohesin-like complex composed of ScpA, ScpB and the Smc homodimer, in which ScpA and ScpB bind to the head domain of Smc. The presence of the three proteins is required for the association of the complex with DNA.</text>
</comment>
<keyword evidence="1 5" id="KW-0963">Cytoplasm</keyword>
<dbReference type="InterPro" id="IPR036388">
    <property type="entry name" value="WH-like_DNA-bd_sf"/>
</dbReference>
<dbReference type="Pfam" id="PF04079">
    <property type="entry name" value="SMC_ScpB"/>
    <property type="match status" value="1"/>
</dbReference>
<dbReference type="AlphaFoldDB" id="A0A1G5RRQ9"/>
<dbReference type="PANTHER" id="PTHR34298">
    <property type="entry name" value="SEGREGATION AND CONDENSATION PROTEIN B"/>
    <property type="match status" value="1"/>
</dbReference>
<sequence length="222" mass="24865">MEERSYRSAIESILFVSGEPVAVDRLASALDLPVSWTVELLEALQKEYETGERGVRLLFIRDAVQMASAPENADYIERVMKTTKSRGLSPATLEALAIIAYKQPVTRSEIDYTRGVKSDKPLQILLERGLVEERGRLEKIGRPMIYGTTDEFLRTFGLRSLEELPDLTTFDGAERLINLLEAREAEEAAVERSEETGPSADLEEGEKGTEAEPDAIPYERDL</sequence>